<name>A0A3N2QAT9_9BACT</name>
<feature type="binding site" evidence="6">
    <location>
        <position position="68"/>
    </location>
    <ligand>
        <name>S-adenosyl-L-methionine</name>
        <dbReference type="ChEBI" id="CHEBI:59789"/>
    </ligand>
</feature>
<dbReference type="AlphaFoldDB" id="A0A3N2QAT9"/>
<dbReference type="Gene3D" id="1.10.150.170">
    <property type="entry name" value="Putative methyltransferase TM0872, insert domain"/>
    <property type="match status" value="1"/>
</dbReference>
<evidence type="ECO:0000313" key="7">
    <source>
        <dbReference type="EMBL" id="ROT46905.1"/>
    </source>
</evidence>
<dbReference type="GO" id="GO:0005737">
    <property type="term" value="C:cytoplasm"/>
    <property type="evidence" value="ECO:0007669"/>
    <property type="project" value="UniProtKB-SubCell"/>
</dbReference>
<comment type="similarity">
    <text evidence="1 6">Belongs to the methyltransferase superfamily. RsmH family.</text>
</comment>
<comment type="function">
    <text evidence="6">Specifically methylates the N4 position of cytidine in position 1402 (C1402) of 16S rRNA.</text>
</comment>
<dbReference type="PIRSF" id="PIRSF004486">
    <property type="entry name" value="MraW"/>
    <property type="match status" value="1"/>
</dbReference>
<gene>
    <name evidence="6 7" type="primary">rsmH</name>
    <name evidence="7" type="ORF">EDM02_04990</name>
</gene>
<dbReference type="SUPFAM" id="SSF53335">
    <property type="entry name" value="S-adenosyl-L-methionine-dependent methyltransferases"/>
    <property type="match status" value="1"/>
</dbReference>
<evidence type="ECO:0000256" key="6">
    <source>
        <dbReference type="HAMAP-Rule" id="MF_01007"/>
    </source>
</evidence>
<dbReference type="PANTHER" id="PTHR11265:SF0">
    <property type="entry name" value="12S RRNA N4-METHYLCYTIDINE METHYLTRANSFERASE"/>
    <property type="match status" value="1"/>
</dbReference>
<dbReference type="GO" id="GO:0071424">
    <property type="term" value="F:rRNA (cytosine-N4-)-methyltransferase activity"/>
    <property type="evidence" value="ECO:0007669"/>
    <property type="project" value="UniProtKB-UniRule"/>
</dbReference>
<dbReference type="InterPro" id="IPR002903">
    <property type="entry name" value="RsmH"/>
</dbReference>
<reference evidence="7 8" key="1">
    <citation type="submission" date="2018-09" db="EMBL/GenBank/DDBJ databases">
        <title>Comparative Genomics of Wolbachia-Cardinium Dual Endosymbiosis in a Plant-Parasitic Nematode.</title>
        <authorList>
            <person name="Brown A.M.V."/>
            <person name="Wasala S.K."/>
            <person name="Howe D.K."/>
            <person name="Peetz A.B."/>
            <person name="Zasada I.A."/>
            <person name="Denver D.R."/>
        </authorList>
    </citation>
    <scope>NUCLEOTIDE SEQUENCE [LARGE SCALE GENOMIC DNA]</scope>
    <source>
        <strain evidence="7 8">Pp_1</strain>
    </source>
</reference>
<dbReference type="Pfam" id="PF01795">
    <property type="entry name" value="Methyltransf_5"/>
    <property type="match status" value="1"/>
</dbReference>
<keyword evidence="2 6" id="KW-0698">rRNA processing</keyword>
<keyword evidence="5 6" id="KW-0949">S-adenosyl-L-methionine</keyword>
<dbReference type="OrthoDB" id="9806637at2"/>
<dbReference type="Proteomes" id="UP000270927">
    <property type="component" value="Unassembled WGS sequence"/>
</dbReference>
<keyword evidence="8" id="KW-1185">Reference proteome</keyword>
<sequence>MLNEVVQGLAIVPIGNYADVTFGGGGHAKKIVELLTAGHLFAFDKDPNAAQIAQFFTNQSFTFTRAPFRFVKEFLNFYGVITLDGLLADLGTSSYQIDTPERGFSTRFDSKLDMRMDPKSPRTAEAILHSYTEGQLAQLLYVYGEVAQAAPIAKAIVKARSYTPIVTTYQLKTIVEPFAPKTKKDQYFAKIFQSFRIEVNNELTELKNLLNQSIDIIKPQGRIAIIAYHSLEDRLVKNFLNTGNVLGKIERDAYGKLLRPFIPLQKKAFMPSIEEIHSNRRSRSARLRIGIRVG</sequence>
<evidence type="ECO:0000256" key="5">
    <source>
        <dbReference type="ARBA" id="ARBA00022691"/>
    </source>
</evidence>
<comment type="subcellular location">
    <subcellularLocation>
        <location evidence="6">Cytoplasm</location>
    </subcellularLocation>
</comment>
<comment type="caution">
    <text evidence="7">The sequence shown here is derived from an EMBL/GenBank/DDBJ whole genome shotgun (WGS) entry which is preliminary data.</text>
</comment>
<dbReference type="EC" id="2.1.1.199" evidence="6"/>
<keyword evidence="6" id="KW-0963">Cytoplasm</keyword>
<evidence type="ECO:0000256" key="4">
    <source>
        <dbReference type="ARBA" id="ARBA00022679"/>
    </source>
</evidence>
<dbReference type="GO" id="GO:0070475">
    <property type="term" value="P:rRNA base methylation"/>
    <property type="evidence" value="ECO:0007669"/>
    <property type="project" value="UniProtKB-UniRule"/>
</dbReference>
<keyword evidence="4 6" id="KW-0808">Transferase</keyword>
<feature type="binding site" evidence="6">
    <location>
        <position position="96"/>
    </location>
    <ligand>
        <name>S-adenosyl-L-methionine</name>
        <dbReference type="ChEBI" id="CHEBI:59789"/>
    </ligand>
</feature>
<proteinExistence type="inferred from homology"/>
<evidence type="ECO:0000256" key="2">
    <source>
        <dbReference type="ARBA" id="ARBA00022552"/>
    </source>
</evidence>
<feature type="binding site" evidence="6">
    <location>
        <position position="89"/>
    </location>
    <ligand>
        <name>S-adenosyl-L-methionine</name>
        <dbReference type="ChEBI" id="CHEBI:59789"/>
    </ligand>
</feature>
<keyword evidence="3 6" id="KW-0489">Methyltransferase</keyword>
<dbReference type="SUPFAM" id="SSF81799">
    <property type="entry name" value="Putative methyltransferase TM0872, insert domain"/>
    <property type="match status" value="1"/>
</dbReference>
<comment type="catalytic activity">
    <reaction evidence="6">
        <text>cytidine(1402) in 16S rRNA + S-adenosyl-L-methionine = N(4)-methylcytidine(1402) in 16S rRNA + S-adenosyl-L-homocysteine + H(+)</text>
        <dbReference type="Rhea" id="RHEA:42928"/>
        <dbReference type="Rhea" id="RHEA-COMP:10286"/>
        <dbReference type="Rhea" id="RHEA-COMP:10287"/>
        <dbReference type="ChEBI" id="CHEBI:15378"/>
        <dbReference type="ChEBI" id="CHEBI:57856"/>
        <dbReference type="ChEBI" id="CHEBI:59789"/>
        <dbReference type="ChEBI" id="CHEBI:74506"/>
        <dbReference type="ChEBI" id="CHEBI:82748"/>
        <dbReference type="EC" id="2.1.1.199"/>
    </reaction>
</comment>
<accession>A0A3N2QAT9</accession>
<evidence type="ECO:0000313" key="8">
    <source>
        <dbReference type="Proteomes" id="UP000270927"/>
    </source>
</evidence>
<dbReference type="NCBIfam" id="TIGR00006">
    <property type="entry name" value="16S rRNA (cytosine(1402)-N(4))-methyltransferase RsmH"/>
    <property type="match status" value="1"/>
</dbReference>
<dbReference type="InterPro" id="IPR023397">
    <property type="entry name" value="SAM-dep_MeTrfase_MraW_recog"/>
</dbReference>
<dbReference type="PANTHER" id="PTHR11265">
    <property type="entry name" value="S-ADENOSYL-METHYLTRANSFERASE MRAW"/>
    <property type="match status" value="1"/>
</dbReference>
<dbReference type="Gene3D" id="3.40.50.150">
    <property type="entry name" value="Vaccinia Virus protein VP39"/>
    <property type="match status" value="1"/>
</dbReference>
<organism evidence="7 8">
    <name type="scientific">Candidatus Cardinium hertigii</name>
    <dbReference type="NCBI Taxonomy" id="247481"/>
    <lineage>
        <taxon>Bacteria</taxon>
        <taxon>Pseudomonadati</taxon>
        <taxon>Bacteroidota</taxon>
        <taxon>Cytophagia</taxon>
        <taxon>Cytophagales</taxon>
        <taxon>Amoebophilaceae</taxon>
        <taxon>Candidatus Cardinium</taxon>
    </lineage>
</organism>
<dbReference type="EMBL" id="RARA01000027">
    <property type="protein sequence ID" value="ROT46905.1"/>
    <property type="molecule type" value="Genomic_DNA"/>
</dbReference>
<dbReference type="InterPro" id="IPR029063">
    <property type="entry name" value="SAM-dependent_MTases_sf"/>
</dbReference>
<protein>
    <recommendedName>
        <fullName evidence="6">Ribosomal RNA small subunit methyltransferase H</fullName>
        <ecNumber evidence="6">2.1.1.199</ecNumber>
    </recommendedName>
    <alternativeName>
        <fullName evidence="6">16S rRNA m(4)C1402 methyltransferase</fullName>
    </alternativeName>
    <alternativeName>
        <fullName evidence="6">rRNA (cytosine-N(4)-)-methyltransferase RsmH</fullName>
    </alternativeName>
</protein>
<evidence type="ECO:0000256" key="3">
    <source>
        <dbReference type="ARBA" id="ARBA00022603"/>
    </source>
</evidence>
<dbReference type="HAMAP" id="MF_01007">
    <property type="entry name" value="16SrRNA_methyltr_H"/>
    <property type="match status" value="1"/>
</dbReference>
<evidence type="ECO:0000256" key="1">
    <source>
        <dbReference type="ARBA" id="ARBA00010396"/>
    </source>
</evidence>
<feature type="binding site" evidence="6">
    <location>
        <position position="44"/>
    </location>
    <ligand>
        <name>S-adenosyl-L-methionine</name>
        <dbReference type="ChEBI" id="CHEBI:59789"/>
    </ligand>
</feature>
<feature type="binding site" evidence="6">
    <location>
        <begin position="25"/>
        <end position="27"/>
    </location>
    <ligand>
        <name>S-adenosyl-L-methionine</name>
        <dbReference type="ChEBI" id="CHEBI:59789"/>
    </ligand>
</feature>